<evidence type="ECO:0000256" key="6">
    <source>
        <dbReference type="SAM" id="Phobius"/>
    </source>
</evidence>
<dbReference type="EMBL" id="WJKJ01000295">
    <property type="protein sequence ID" value="MBD3365301.1"/>
    <property type="molecule type" value="Genomic_DNA"/>
</dbReference>
<keyword evidence="2" id="KW-1003">Cell membrane</keyword>
<dbReference type="Gene3D" id="1.20.1250.20">
    <property type="entry name" value="MFS general substrate transporter like domains"/>
    <property type="match status" value="1"/>
</dbReference>
<evidence type="ECO:0000256" key="5">
    <source>
        <dbReference type="ARBA" id="ARBA00023136"/>
    </source>
</evidence>
<feature type="transmembrane region" description="Helical" evidence="6">
    <location>
        <begin position="50"/>
        <end position="68"/>
    </location>
</feature>
<protein>
    <submittedName>
        <fullName evidence="8">MFS transporter</fullName>
    </submittedName>
</protein>
<keyword evidence="3 6" id="KW-0812">Transmembrane</keyword>
<organism evidence="8 9">
    <name type="scientific">candidate division WOR-3 bacterium</name>
    <dbReference type="NCBI Taxonomy" id="2052148"/>
    <lineage>
        <taxon>Bacteria</taxon>
        <taxon>Bacteria division WOR-3</taxon>
    </lineage>
</organism>
<keyword evidence="4 6" id="KW-1133">Transmembrane helix</keyword>
<dbReference type="InterPro" id="IPR020846">
    <property type="entry name" value="MFS_dom"/>
</dbReference>
<dbReference type="GO" id="GO:0022857">
    <property type="term" value="F:transmembrane transporter activity"/>
    <property type="evidence" value="ECO:0007669"/>
    <property type="project" value="InterPro"/>
</dbReference>
<accession>A0A9D5KCW0</accession>
<comment type="caution">
    <text evidence="8">The sequence shown here is derived from an EMBL/GenBank/DDBJ whole genome shotgun (WGS) entry which is preliminary data.</text>
</comment>
<dbReference type="InterPro" id="IPR036259">
    <property type="entry name" value="MFS_trans_sf"/>
</dbReference>
<dbReference type="SUPFAM" id="SSF103473">
    <property type="entry name" value="MFS general substrate transporter"/>
    <property type="match status" value="1"/>
</dbReference>
<evidence type="ECO:0000256" key="2">
    <source>
        <dbReference type="ARBA" id="ARBA00022475"/>
    </source>
</evidence>
<name>A0A9D5KCW0_UNCW3</name>
<feature type="non-terminal residue" evidence="8">
    <location>
        <position position="1"/>
    </location>
</feature>
<evidence type="ECO:0000313" key="8">
    <source>
        <dbReference type="EMBL" id="MBD3365301.1"/>
    </source>
</evidence>
<dbReference type="InterPro" id="IPR010290">
    <property type="entry name" value="TM_effector"/>
</dbReference>
<evidence type="ECO:0000259" key="7">
    <source>
        <dbReference type="PROSITE" id="PS50850"/>
    </source>
</evidence>
<feature type="transmembrane region" description="Helical" evidence="6">
    <location>
        <begin position="80"/>
        <end position="100"/>
    </location>
</feature>
<feature type="domain" description="Major facilitator superfamily (MFS) profile" evidence="7">
    <location>
        <begin position="1"/>
        <end position="104"/>
    </location>
</feature>
<keyword evidence="5 6" id="KW-0472">Membrane</keyword>
<evidence type="ECO:0000256" key="4">
    <source>
        <dbReference type="ARBA" id="ARBA00022989"/>
    </source>
</evidence>
<dbReference type="Proteomes" id="UP000630660">
    <property type="component" value="Unassembled WGS sequence"/>
</dbReference>
<dbReference type="AlphaFoldDB" id="A0A9D5KCW0"/>
<gene>
    <name evidence="8" type="ORF">GF359_08815</name>
</gene>
<dbReference type="Pfam" id="PF05977">
    <property type="entry name" value="MFS_3"/>
    <property type="match status" value="1"/>
</dbReference>
<dbReference type="PROSITE" id="PS50850">
    <property type="entry name" value="MFS"/>
    <property type="match status" value="1"/>
</dbReference>
<keyword evidence="1" id="KW-0813">Transport</keyword>
<evidence type="ECO:0000313" key="9">
    <source>
        <dbReference type="Proteomes" id="UP000630660"/>
    </source>
</evidence>
<proteinExistence type="predicted"/>
<evidence type="ECO:0000256" key="3">
    <source>
        <dbReference type="ARBA" id="ARBA00022692"/>
    </source>
</evidence>
<reference evidence="8" key="1">
    <citation type="submission" date="2019-11" db="EMBL/GenBank/DDBJ databases">
        <title>Microbial mats filling the niche in hypersaline microbial mats.</title>
        <authorList>
            <person name="Wong H.L."/>
            <person name="Macleod F.I."/>
            <person name="White R.A. III"/>
            <person name="Burns B.P."/>
        </authorList>
    </citation>
    <scope>NUCLEOTIDE SEQUENCE</scope>
    <source>
        <strain evidence="8">Bin_327</strain>
    </source>
</reference>
<evidence type="ECO:0000256" key="1">
    <source>
        <dbReference type="ARBA" id="ARBA00022448"/>
    </source>
</evidence>
<sequence length="108" mass="11388">SAGMLIAGKGTSALYIISFSLFWLCLGGWLAIAPTATAVFFGTKNYARNYGIMFTAYGAGAILGSLISGRLRDLLGSYKFAFYPTAALAVIGIIIAIFLIKPPKVKGN</sequence>